<keyword evidence="1" id="KW-1133">Transmembrane helix</keyword>
<gene>
    <name evidence="2" type="ORF">UFOPK2788_00482</name>
</gene>
<name>A0A6J6SM41_9ZZZZ</name>
<dbReference type="EMBL" id="CAEZYV010000055">
    <property type="protein sequence ID" value="CAB4735667.1"/>
    <property type="molecule type" value="Genomic_DNA"/>
</dbReference>
<keyword evidence="1" id="KW-0472">Membrane</keyword>
<sequence>MTYREENDAADYYDDPIELISQPKRKKLSSGLALILFIISGGLFVQTTLAANISLNSGSAVEFGQGISMTAACSGNSVLTVTPNSTFVNVSGSGSHYLNTITVSGIPSTCNGADFNMSVYDSTTSNALAMFNSTSKVAVVYSNAGTFEVGHGGSGSTVSSGSGTFTVTFGSPAALASNVSRITIQSSSHVPANCIDDGVCVVGAIGGGPGGGTIFYYSAAGFSAPGTSCNLSCHYLEWNQTAGTVTNQNMGVDAFLRWSSDTSNLAGVTSTAFGAGYANTQKMLTNNGATGYTADTSGAAYGASRYGGTDGSVGQWFLPSYEELLLMSQSSYRTAGGLSGNYYWSSSEDATNSSRGIGVDWGARTSIAWTKNANFYTRYVRAF</sequence>
<protein>
    <submittedName>
        <fullName evidence="2">Unannotated protein</fullName>
    </submittedName>
</protein>
<feature type="transmembrane region" description="Helical" evidence="1">
    <location>
        <begin position="31"/>
        <end position="51"/>
    </location>
</feature>
<dbReference type="AlphaFoldDB" id="A0A6J6SM41"/>
<evidence type="ECO:0000256" key="1">
    <source>
        <dbReference type="SAM" id="Phobius"/>
    </source>
</evidence>
<proteinExistence type="predicted"/>
<reference evidence="2" key="1">
    <citation type="submission" date="2020-05" db="EMBL/GenBank/DDBJ databases">
        <authorList>
            <person name="Chiriac C."/>
            <person name="Salcher M."/>
            <person name="Ghai R."/>
            <person name="Kavagutti S V."/>
        </authorList>
    </citation>
    <scope>NUCLEOTIDE SEQUENCE</scope>
</reference>
<keyword evidence="1" id="KW-0812">Transmembrane</keyword>
<organism evidence="2">
    <name type="scientific">freshwater metagenome</name>
    <dbReference type="NCBI Taxonomy" id="449393"/>
    <lineage>
        <taxon>unclassified sequences</taxon>
        <taxon>metagenomes</taxon>
        <taxon>ecological metagenomes</taxon>
    </lineage>
</organism>
<evidence type="ECO:0000313" key="2">
    <source>
        <dbReference type="EMBL" id="CAB4735667.1"/>
    </source>
</evidence>
<accession>A0A6J6SM41</accession>